<dbReference type="InParanoid" id="A0A7R8YNI9"/>
<evidence type="ECO:0008006" key="4">
    <source>
        <dbReference type="Google" id="ProtNLM"/>
    </source>
</evidence>
<name>A0A7R8YNI9_HERIL</name>
<evidence type="ECO:0000313" key="3">
    <source>
        <dbReference type="Proteomes" id="UP000594454"/>
    </source>
</evidence>
<gene>
    <name evidence="2" type="ORF">HERILL_LOCUS2541</name>
</gene>
<dbReference type="Pfam" id="PF15955">
    <property type="entry name" value="Cuticle_4"/>
    <property type="match status" value="1"/>
</dbReference>
<dbReference type="OMA" id="YGHLAAP"/>
<accession>A0A7R8YNI9</accession>
<keyword evidence="3" id="KW-1185">Reference proteome</keyword>
<proteinExistence type="predicted"/>
<protein>
    <recommendedName>
        <fullName evidence="4">Cuticle protein</fullName>
    </recommendedName>
</protein>
<reference evidence="2 3" key="1">
    <citation type="submission" date="2020-11" db="EMBL/GenBank/DDBJ databases">
        <authorList>
            <person name="Wallbank WR R."/>
            <person name="Pardo Diaz C."/>
            <person name="Kozak K."/>
            <person name="Martin S."/>
            <person name="Jiggins C."/>
            <person name="Moest M."/>
            <person name="Warren A I."/>
            <person name="Generalovic N T."/>
            <person name="Byers J.R.P. K."/>
            <person name="Montejo-Kovacevich G."/>
            <person name="Yen C E."/>
        </authorList>
    </citation>
    <scope>NUCLEOTIDE SEQUENCE [LARGE SCALE GENOMIC DNA]</scope>
</reference>
<dbReference type="Proteomes" id="UP000594454">
    <property type="component" value="Chromosome 1"/>
</dbReference>
<sequence length="115" mass="11257">MKFVIAVVMLALAAGAQSGYVPLPYLASPLSYTAVSGPGYYAAAPGAVAVHASPLVSAYSAPAITAYSAPVVAPAVVAAEGSYVAQNRGAVHVAPLPGHLNSAASVNLEPAPGTL</sequence>
<dbReference type="AlphaFoldDB" id="A0A7R8YNI9"/>
<evidence type="ECO:0000256" key="1">
    <source>
        <dbReference type="SAM" id="SignalP"/>
    </source>
</evidence>
<feature type="signal peptide" evidence="1">
    <location>
        <begin position="1"/>
        <end position="18"/>
    </location>
</feature>
<feature type="chain" id="PRO_5031443114" description="Cuticle protein" evidence="1">
    <location>
        <begin position="19"/>
        <end position="115"/>
    </location>
</feature>
<keyword evidence="1" id="KW-0732">Signal</keyword>
<organism evidence="2 3">
    <name type="scientific">Hermetia illucens</name>
    <name type="common">Black soldier fly</name>
    <dbReference type="NCBI Taxonomy" id="343691"/>
    <lineage>
        <taxon>Eukaryota</taxon>
        <taxon>Metazoa</taxon>
        <taxon>Ecdysozoa</taxon>
        <taxon>Arthropoda</taxon>
        <taxon>Hexapoda</taxon>
        <taxon>Insecta</taxon>
        <taxon>Pterygota</taxon>
        <taxon>Neoptera</taxon>
        <taxon>Endopterygota</taxon>
        <taxon>Diptera</taxon>
        <taxon>Brachycera</taxon>
        <taxon>Stratiomyomorpha</taxon>
        <taxon>Stratiomyidae</taxon>
        <taxon>Hermetiinae</taxon>
        <taxon>Hermetia</taxon>
    </lineage>
</organism>
<evidence type="ECO:0000313" key="2">
    <source>
        <dbReference type="EMBL" id="CAD7079321.1"/>
    </source>
</evidence>
<dbReference type="PANTHER" id="PTHR12336">
    <property type="entry name" value="ADULT CUTICLE PROTEIN 1-RELATED"/>
    <property type="match status" value="1"/>
</dbReference>
<dbReference type="EMBL" id="LR899009">
    <property type="protein sequence ID" value="CAD7079321.1"/>
    <property type="molecule type" value="Genomic_DNA"/>
</dbReference>
<dbReference type="PANTHER" id="PTHR12336:SF0">
    <property type="entry name" value="ADULT CUTICLE PROTEIN 1-RELATED"/>
    <property type="match status" value="1"/>
</dbReference>
<dbReference type="OrthoDB" id="7743350at2759"/>
<dbReference type="InterPro" id="IPR031874">
    <property type="entry name" value="Cuticle_Acp1"/>
</dbReference>